<organism evidence="2">
    <name type="scientific">viral metagenome</name>
    <dbReference type="NCBI Taxonomy" id="1070528"/>
    <lineage>
        <taxon>unclassified sequences</taxon>
        <taxon>metagenomes</taxon>
        <taxon>organismal metagenomes</taxon>
    </lineage>
</organism>
<keyword evidence="2" id="KW-0255">Endonuclease</keyword>
<evidence type="ECO:0000313" key="2">
    <source>
        <dbReference type="EMBL" id="QJA76802.1"/>
    </source>
</evidence>
<evidence type="ECO:0000256" key="1">
    <source>
        <dbReference type="SAM" id="Coils"/>
    </source>
</evidence>
<proteinExistence type="predicted"/>
<keyword evidence="2" id="KW-0378">Hydrolase</keyword>
<dbReference type="AlphaFoldDB" id="A0A6M3K5Q9"/>
<dbReference type="Gene3D" id="3.90.75.20">
    <property type="match status" value="1"/>
</dbReference>
<dbReference type="EMBL" id="MT142244">
    <property type="protein sequence ID" value="QJA76802.1"/>
    <property type="molecule type" value="Genomic_DNA"/>
</dbReference>
<sequence>MPKVGEVQSSIELGYKIKNKQSKHIWNACDKCGKERWVILLQGQPKTTCCSDCSRKVTVHSEGNQHHWWKGGRRVNKKGYVEVWISKNDFFYPMALRDGCILEHRLVMATHLGRCLQSWELVHHKGVRYTGIENKSDNQIDNLELTSSISEHSTNHAKGYQDGYVKGLLDGHTKAIEELQARVTLLEAENELLKSQQEQLAT</sequence>
<name>A0A6M3K5Q9_9ZZZZ</name>
<reference evidence="2" key="1">
    <citation type="submission" date="2020-03" db="EMBL/GenBank/DDBJ databases">
        <title>The deep terrestrial virosphere.</title>
        <authorList>
            <person name="Holmfeldt K."/>
            <person name="Nilsson E."/>
            <person name="Simone D."/>
            <person name="Lopez-Fernandez M."/>
            <person name="Wu X."/>
            <person name="de Brujin I."/>
            <person name="Lundin D."/>
            <person name="Andersson A."/>
            <person name="Bertilsson S."/>
            <person name="Dopson M."/>
        </authorList>
    </citation>
    <scope>NUCLEOTIDE SEQUENCE</scope>
    <source>
        <strain evidence="2">MM415A01442</strain>
    </source>
</reference>
<gene>
    <name evidence="2" type="ORF">MM415A01442_0012</name>
</gene>
<dbReference type="GO" id="GO:0004519">
    <property type="term" value="F:endonuclease activity"/>
    <property type="evidence" value="ECO:0007669"/>
    <property type="project" value="UniProtKB-KW"/>
</dbReference>
<accession>A0A6M3K5Q9</accession>
<keyword evidence="2" id="KW-0540">Nuclease</keyword>
<protein>
    <submittedName>
        <fullName evidence="2">Putative HNH endonuclease</fullName>
    </submittedName>
</protein>
<dbReference type="InterPro" id="IPR044925">
    <property type="entry name" value="His-Me_finger_sf"/>
</dbReference>
<dbReference type="SUPFAM" id="SSF54060">
    <property type="entry name" value="His-Me finger endonucleases"/>
    <property type="match status" value="1"/>
</dbReference>
<keyword evidence="1" id="KW-0175">Coiled coil</keyword>
<feature type="coiled-coil region" evidence="1">
    <location>
        <begin position="169"/>
        <end position="196"/>
    </location>
</feature>